<sequence>MLRAALVVLFMLLVPLTANAQSGVRVESVTASTTAQSNLPPLVAERMNHSIAAIAGQLMEGKEIAAVQAERASYENLIHEVFDKVLVGYTVRSVSLEPAAVTQVKVELMPWAETIRQVRVETTVEGMSPRIETLVRQDLSDVDTVFQAALTGLPTAAADWTNGVLKQHLKAYLQEHLPEFRADFDLTPEPDTTIKLMVYPRLPVVRTVDLSMRSDTIPNSALLTRRDIMQAQVEDIVGVPVGFVQRHRAELEQDFAQTLDKRKDFQALRLQTKVMIEPAERASVMSRTDSSRYHFRLSGWLDIGRDRGQGHARQDNELLFRLHLGRVLGKWDELFIQTDFMPADVDWNYQLGWGHTFRGGRYAALRYDLSRHGWVYELRQKLATRWLLRYEFREPDSMGEAALRYQLHDFLSLEYIFDNEQNWLRMVGHF</sequence>
<accession>A0A927WMG8</accession>
<name>A0A927WMG8_SELRU</name>
<feature type="signal peptide" evidence="1">
    <location>
        <begin position="1"/>
        <end position="20"/>
    </location>
</feature>
<evidence type="ECO:0000313" key="2">
    <source>
        <dbReference type="EMBL" id="MBE6091753.1"/>
    </source>
</evidence>
<keyword evidence="1" id="KW-0732">Signal</keyword>
<comment type="caution">
    <text evidence="2">The sequence shown here is derived from an EMBL/GenBank/DDBJ whole genome shotgun (WGS) entry which is preliminary data.</text>
</comment>
<gene>
    <name evidence="2" type="ORF">E7201_01025</name>
</gene>
<dbReference type="EMBL" id="SVBY01000004">
    <property type="protein sequence ID" value="MBE6091753.1"/>
    <property type="molecule type" value="Genomic_DNA"/>
</dbReference>
<feature type="chain" id="PRO_5036804002" evidence="1">
    <location>
        <begin position="21"/>
        <end position="430"/>
    </location>
</feature>
<evidence type="ECO:0000313" key="3">
    <source>
        <dbReference type="Proteomes" id="UP000761380"/>
    </source>
</evidence>
<reference evidence="2" key="1">
    <citation type="submission" date="2019-04" db="EMBL/GenBank/DDBJ databases">
        <title>Evolution of Biomass-Degrading Anaerobic Consortia Revealed by Metagenomics.</title>
        <authorList>
            <person name="Peng X."/>
        </authorList>
    </citation>
    <scope>NUCLEOTIDE SEQUENCE</scope>
    <source>
        <strain evidence="2">SIG240</strain>
    </source>
</reference>
<dbReference type="AlphaFoldDB" id="A0A927WMG8"/>
<dbReference type="Proteomes" id="UP000761380">
    <property type="component" value="Unassembled WGS sequence"/>
</dbReference>
<evidence type="ECO:0000256" key="1">
    <source>
        <dbReference type="SAM" id="SignalP"/>
    </source>
</evidence>
<organism evidence="2 3">
    <name type="scientific">Selenomonas ruminantium</name>
    <dbReference type="NCBI Taxonomy" id="971"/>
    <lineage>
        <taxon>Bacteria</taxon>
        <taxon>Bacillati</taxon>
        <taxon>Bacillota</taxon>
        <taxon>Negativicutes</taxon>
        <taxon>Selenomonadales</taxon>
        <taxon>Selenomonadaceae</taxon>
        <taxon>Selenomonas</taxon>
    </lineage>
</organism>
<protein>
    <submittedName>
        <fullName evidence="2">Acylphosphatase</fullName>
    </submittedName>
</protein>
<proteinExistence type="predicted"/>